<keyword evidence="1" id="KW-0472">Membrane</keyword>
<evidence type="ECO:0000313" key="3">
    <source>
        <dbReference type="Proteomes" id="UP001500630"/>
    </source>
</evidence>
<protein>
    <recommendedName>
        <fullName evidence="4">Membrane transport protein MMPL domain-containing protein</fullName>
    </recommendedName>
</protein>
<accession>A0ABP6Z8L2</accession>
<proteinExistence type="predicted"/>
<evidence type="ECO:0000313" key="2">
    <source>
        <dbReference type="EMBL" id="GAA3600539.1"/>
    </source>
</evidence>
<dbReference type="EMBL" id="BAABDQ010000035">
    <property type="protein sequence ID" value="GAA3600539.1"/>
    <property type="molecule type" value="Genomic_DNA"/>
</dbReference>
<evidence type="ECO:0008006" key="4">
    <source>
        <dbReference type="Google" id="ProtNLM"/>
    </source>
</evidence>
<gene>
    <name evidence="2" type="ORF">GCM10022419_100840</name>
</gene>
<reference evidence="3" key="1">
    <citation type="journal article" date="2019" name="Int. J. Syst. Evol. Microbiol.">
        <title>The Global Catalogue of Microorganisms (GCM) 10K type strain sequencing project: providing services to taxonomists for standard genome sequencing and annotation.</title>
        <authorList>
            <consortium name="The Broad Institute Genomics Platform"/>
            <consortium name="The Broad Institute Genome Sequencing Center for Infectious Disease"/>
            <person name="Wu L."/>
            <person name="Ma J."/>
        </authorList>
    </citation>
    <scope>NUCLEOTIDE SEQUENCE [LARGE SCALE GENOMIC DNA]</scope>
    <source>
        <strain evidence="3">JCM 17326</strain>
    </source>
</reference>
<sequence length="75" mass="8139">MTAAATIMFCVFAAFRAFGDRAPRVLGVGLAAAVLVDATMVRLILVPAAMEVLGERNGWFPGLTFRRLTLRRNVT</sequence>
<comment type="caution">
    <text evidence="2">The sequence shown here is derived from an EMBL/GenBank/DDBJ whole genome shotgun (WGS) entry which is preliminary data.</text>
</comment>
<keyword evidence="1" id="KW-0812">Transmembrane</keyword>
<keyword evidence="1" id="KW-1133">Transmembrane helix</keyword>
<dbReference type="Proteomes" id="UP001500630">
    <property type="component" value="Unassembled WGS sequence"/>
</dbReference>
<evidence type="ECO:0000256" key="1">
    <source>
        <dbReference type="SAM" id="Phobius"/>
    </source>
</evidence>
<keyword evidence="3" id="KW-1185">Reference proteome</keyword>
<name>A0ABP6Z8L2_9ACTN</name>
<organism evidence="2 3">
    <name type="scientific">Nonomuraea rosea</name>
    <dbReference type="NCBI Taxonomy" id="638574"/>
    <lineage>
        <taxon>Bacteria</taxon>
        <taxon>Bacillati</taxon>
        <taxon>Actinomycetota</taxon>
        <taxon>Actinomycetes</taxon>
        <taxon>Streptosporangiales</taxon>
        <taxon>Streptosporangiaceae</taxon>
        <taxon>Nonomuraea</taxon>
    </lineage>
</organism>
<feature type="transmembrane region" description="Helical" evidence="1">
    <location>
        <begin position="29"/>
        <end position="50"/>
    </location>
</feature>